<evidence type="ECO:0000313" key="4">
    <source>
        <dbReference type="Proteomes" id="UP000070544"/>
    </source>
</evidence>
<dbReference type="AlphaFoldDB" id="A0A138ZYA0"/>
<dbReference type="GO" id="GO:0003844">
    <property type="term" value="F:1,4-alpha-glucan branching enzyme activity"/>
    <property type="evidence" value="ECO:0007669"/>
    <property type="project" value="TreeGrafter"/>
</dbReference>
<dbReference type="InterPro" id="IPR013783">
    <property type="entry name" value="Ig-like_fold"/>
</dbReference>
<dbReference type="STRING" id="1344416.A0A138ZYA0"/>
<feature type="region of interest" description="Disordered" evidence="2">
    <location>
        <begin position="71"/>
        <end position="97"/>
    </location>
</feature>
<proteinExistence type="predicted"/>
<accession>A0A138ZYA0</accession>
<dbReference type="GO" id="GO:0005737">
    <property type="term" value="C:cytoplasm"/>
    <property type="evidence" value="ECO:0007669"/>
    <property type="project" value="TreeGrafter"/>
</dbReference>
<dbReference type="PANTHER" id="PTHR43651:SF3">
    <property type="entry name" value="1,4-ALPHA-GLUCAN-BRANCHING ENZYME"/>
    <property type="match status" value="1"/>
</dbReference>
<dbReference type="Proteomes" id="UP000070544">
    <property type="component" value="Unassembled WGS sequence"/>
</dbReference>
<reference evidence="3 4" key="1">
    <citation type="journal article" date="2015" name="Genome Biol. Evol.">
        <title>Phylogenomic analyses indicate that early fungi evolved digesting cell walls of algal ancestors of land plants.</title>
        <authorList>
            <person name="Chang Y."/>
            <person name="Wang S."/>
            <person name="Sekimoto S."/>
            <person name="Aerts A.L."/>
            <person name="Choi C."/>
            <person name="Clum A."/>
            <person name="LaButti K.M."/>
            <person name="Lindquist E.A."/>
            <person name="Yee Ngan C."/>
            <person name="Ohm R.A."/>
            <person name="Salamov A.A."/>
            <person name="Grigoriev I.V."/>
            <person name="Spatafora J.W."/>
            <person name="Berbee M.L."/>
        </authorList>
    </citation>
    <scope>NUCLEOTIDE SEQUENCE [LARGE SCALE GENOMIC DNA]</scope>
    <source>
        <strain evidence="3 4">JEL478</strain>
    </source>
</reference>
<gene>
    <name evidence="3" type="ORF">M427DRAFT_38928</name>
</gene>
<sequence>MEQVAAYIAPTRTKKSSFATATRTTALSVRSVVTLQSSVHALERYHLNEKPADLLRITLFAHRFPVIPHTPSRRLRRASSTSSSPPPESSQHRVPPNIPGFFLDTTTVAGLGDFSVFGDMLGARGPEQGEAVGRLREACLIGDDESSAGCDDSAHSHQATLTFPPNKSPVKQLLDLDQYLVLHNAAPEHRFRIYNQWKQNIDSNGGGIANFTRGEENCGLNYDSEAAGIPRRGLQHLEPALAPIKFLPFGHWELFLTNAPNGTCAIPHGSKVKATFVNTQSGESVSRLPAWIRRAEQTGTNLYSDISSFPFSSADHIAIVGISSPELTIATYAYFTNQVLPHVRDLG</sequence>
<organism evidence="3 4">
    <name type="scientific">Gonapodya prolifera (strain JEL478)</name>
    <name type="common">Monoblepharis prolifera</name>
    <dbReference type="NCBI Taxonomy" id="1344416"/>
    <lineage>
        <taxon>Eukaryota</taxon>
        <taxon>Fungi</taxon>
        <taxon>Fungi incertae sedis</taxon>
        <taxon>Chytridiomycota</taxon>
        <taxon>Chytridiomycota incertae sedis</taxon>
        <taxon>Monoblepharidomycetes</taxon>
        <taxon>Monoblepharidales</taxon>
        <taxon>Gonapodyaceae</taxon>
        <taxon>Gonapodya</taxon>
    </lineage>
</organism>
<dbReference type="OrthoDB" id="196493at2759"/>
<evidence type="ECO:0000256" key="1">
    <source>
        <dbReference type="ARBA" id="ARBA00004964"/>
    </source>
</evidence>
<name>A0A138ZYA0_GONPJ</name>
<evidence type="ECO:0000256" key="2">
    <source>
        <dbReference type="SAM" id="MobiDB-lite"/>
    </source>
</evidence>
<dbReference type="EMBL" id="KQ965864">
    <property type="protein sequence ID" value="KXS09460.1"/>
    <property type="molecule type" value="Genomic_DNA"/>
</dbReference>
<comment type="pathway">
    <text evidence="1">Glycan biosynthesis; glycogen biosynthesis.</text>
</comment>
<protein>
    <submittedName>
        <fullName evidence="3">Uncharacterized protein</fullName>
    </submittedName>
</protein>
<dbReference type="GO" id="GO:0005978">
    <property type="term" value="P:glycogen biosynthetic process"/>
    <property type="evidence" value="ECO:0007669"/>
    <property type="project" value="TreeGrafter"/>
</dbReference>
<dbReference type="Gene3D" id="2.60.40.10">
    <property type="entry name" value="Immunoglobulins"/>
    <property type="match status" value="1"/>
</dbReference>
<dbReference type="PANTHER" id="PTHR43651">
    <property type="entry name" value="1,4-ALPHA-GLUCAN-BRANCHING ENZYME"/>
    <property type="match status" value="1"/>
</dbReference>
<evidence type="ECO:0000313" key="3">
    <source>
        <dbReference type="EMBL" id="KXS09460.1"/>
    </source>
</evidence>
<keyword evidence="4" id="KW-1185">Reference proteome</keyword>